<keyword evidence="1" id="KW-0732">Signal</keyword>
<dbReference type="InterPro" id="IPR011105">
    <property type="entry name" value="Cell_wall_hydrolase_SleB"/>
</dbReference>
<dbReference type="InterPro" id="IPR036779">
    <property type="entry name" value="LysM_dom_sf"/>
</dbReference>
<dbReference type="SUPFAM" id="SSF54106">
    <property type="entry name" value="LysM domain"/>
    <property type="match status" value="2"/>
</dbReference>
<dbReference type="Pfam" id="PF07486">
    <property type="entry name" value="Hydrolase_2"/>
    <property type="match status" value="1"/>
</dbReference>
<comment type="caution">
    <text evidence="3">The sequence shown here is derived from an EMBL/GenBank/DDBJ whole genome shotgun (WGS) entry which is preliminary data.</text>
</comment>
<dbReference type="Proteomes" id="UP001596002">
    <property type="component" value="Unassembled WGS sequence"/>
</dbReference>
<dbReference type="CDD" id="cd00118">
    <property type="entry name" value="LysM"/>
    <property type="match status" value="1"/>
</dbReference>
<dbReference type="InterPro" id="IPR042047">
    <property type="entry name" value="SleB_dom1"/>
</dbReference>
<keyword evidence="3" id="KW-0378">Hydrolase</keyword>
<dbReference type="GO" id="GO:0016787">
    <property type="term" value="F:hydrolase activity"/>
    <property type="evidence" value="ECO:0007669"/>
    <property type="project" value="UniProtKB-KW"/>
</dbReference>
<dbReference type="SMART" id="SM00257">
    <property type="entry name" value="LysM"/>
    <property type="match status" value="2"/>
</dbReference>
<accession>A0ABV9PXT8</accession>
<sequence length="243" mass="26972">MKRKIALLMMLFGVMFGGVAEASSSHTAANGESLYKIGEKYGIPWEVIKRTNQLQSDRINAGQTLLIPSKHVVQRGDTLWNLSRTFGVPLAKLQFVNNEYDDLLNIGDTVYIPTGVQTQSMNEADLDLFARLVNAEAKGEPYEGKVAVASVVLNRVKSPEFPNTIRGVILQYYGSIPAFSPVDNGEIHKPADDEARRAVQEALNGKDPTFDALYFYNPDLVSPTNWIRQRTVTVKIGDHVFAK</sequence>
<feature type="signal peptide" evidence="1">
    <location>
        <begin position="1"/>
        <end position="22"/>
    </location>
</feature>
<dbReference type="PROSITE" id="PS51782">
    <property type="entry name" value="LYSM"/>
    <property type="match status" value="2"/>
</dbReference>
<proteinExistence type="predicted"/>
<reference evidence="4" key="1">
    <citation type="journal article" date="2019" name="Int. J. Syst. Evol. Microbiol.">
        <title>The Global Catalogue of Microorganisms (GCM) 10K type strain sequencing project: providing services to taxonomists for standard genome sequencing and annotation.</title>
        <authorList>
            <consortium name="The Broad Institute Genomics Platform"/>
            <consortium name="The Broad Institute Genome Sequencing Center for Infectious Disease"/>
            <person name="Wu L."/>
            <person name="Ma J."/>
        </authorList>
    </citation>
    <scope>NUCLEOTIDE SEQUENCE [LARGE SCALE GENOMIC DNA]</scope>
    <source>
        <strain evidence="4">WYCCWR 12678</strain>
    </source>
</reference>
<dbReference type="InterPro" id="IPR018392">
    <property type="entry name" value="LysM"/>
</dbReference>
<feature type="domain" description="LysM" evidence="2">
    <location>
        <begin position="24"/>
        <end position="67"/>
    </location>
</feature>
<evidence type="ECO:0000256" key="1">
    <source>
        <dbReference type="SAM" id="SignalP"/>
    </source>
</evidence>
<dbReference type="Pfam" id="PF01476">
    <property type="entry name" value="LysM"/>
    <property type="match status" value="2"/>
</dbReference>
<name>A0ABV9PXT8_9BACL</name>
<organism evidence="3 4">
    <name type="scientific">Effusibacillus consociatus</name>
    <dbReference type="NCBI Taxonomy" id="1117041"/>
    <lineage>
        <taxon>Bacteria</taxon>
        <taxon>Bacillati</taxon>
        <taxon>Bacillota</taxon>
        <taxon>Bacilli</taxon>
        <taxon>Bacillales</taxon>
        <taxon>Alicyclobacillaceae</taxon>
        <taxon>Effusibacillus</taxon>
    </lineage>
</organism>
<keyword evidence="4" id="KW-1185">Reference proteome</keyword>
<dbReference type="RefSeq" id="WP_380024158.1">
    <property type="nucleotide sequence ID" value="NZ_JBHSHC010000014.1"/>
</dbReference>
<feature type="domain" description="LysM" evidence="2">
    <location>
        <begin position="69"/>
        <end position="112"/>
    </location>
</feature>
<evidence type="ECO:0000259" key="2">
    <source>
        <dbReference type="PROSITE" id="PS51782"/>
    </source>
</evidence>
<dbReference type="Gene3D" id="6.20.240.60">
    <property type="match status" value="1"/>
</dbReference>
<feature type="chain" id="PRO_5045888712" evidence="1">
    <location>
        <begin position="23"/>
        <end position="243"/>
    </location>
</feature>
<protein>
    <submittedName>
        <fullName evidence="3">Cell wall hydrolase</fullName>
    </submittedName>
</protein>
<dbReference type="Gene3D" id="3.10.350.10">
    <property type="entry name" value="LysM domain"/>
    <property type="match status" value="2"/>
</dbReference>
<dbReference type="EMBL" id="JBHSHC010000014">
    <property type="protein sequence ID" value="MFC4766334.1"/>
    <property type="molecule type" value="Genomic_DNA"/>
</dbReference>
<evidence type="ECO:0000313" key="3">
    <source>
        <dbReference type="EMBL" id="MFC4766334.1"/>
    </source>
</evidence>
<gene>
    <name evidence="3" type="ORF">ACFO8Q_02825</name>
</gene>
<dbReference type="Gene3D" id="1.10.10.2520">
    <property type="entry name" value="Cell wall hydrolase SleB, domain 1"/>
    <property type="match status" value="1"/>
</dbReference>
<dbReference type="PANTHER" id="PTHR33734:SF22">
    <property type="entry name" value="MEMBRANE-BOUND LYTIC MUREIN TRANSGLYCOSYLASE D"/>
    <property type="match status" value="1"/>
</dbReference>
<evidence type="ECO:0000313" key="4">
    <source>
        <dbReference type="Proteomes" id="UP001596002"/>
    </source>
</evidence>
<dbReference type="PANTHER" id="PTHR33734">
    <property type="entry name" value="LYSM DOMAIN-CONTAINING GPI-ANCHORED PROTEIN 2"/>
    <property type="match status" value="1"/>
</dbReference>